<sequence>MNNDIAALNQQEQAEKNRRQKGRLKGMFIFMAVITGIMYGLTLIHL</sequence>
<dbReference type="RefSeq" id="WP_173559319.1">
    <property type="nucleotide sequence ID" value="NZ_JAPIUZ010000001.1"/>
</dbReference>
<gene>
    <name evidence="2" type="ORF">OQ497_00370</name>
</gene>
<protein>
    <recommendedName>
        <fullName evidence="4">Protoheme IX farnesyltransferase</fullName>
    </recommendedName>
</protein>
<evidence type="ECO:0000313" key="3">
    <source>
        <dbReference type="Proteomes" id="UP001301152"/>
    </source>
</evidence>
<organism evidence="2 3">
    <name type="scientific">Acetobacter thailandicus</name>
    <dbReference type="NCBI Taxonomy" id="1502842"/>
    <lineage>
        <taxon>Bacteria</taxon>
        <taxon>Pseudomonadati</taxon>
        <taxon>Pseudomonadota</taxon>
        <taxon>Alphaproteobacteria</taxon>
        <taxon>Acetobacterales</taxon>
        <taxon>Acetobacteraceae</taxon>
        <taxon>Acetobacter</taxon>
    </lineage>
</organism>
<keyword evidence="1" id="KW-0812">Transmembrane</keyword>
<proteinExistence type="predicted"/>
<comment type="caution">
    <text evidence="2">The sequence shown here is derived from an EMBL/GenBank/DDBJ whole genome shotgun (WGS) entry which is preliminary data.</text>
</comment>
<keyword evidence="1" id="KW-1133">Transmembrane helix</keyword>
<evidence type="ECO:0000256" key="1">
    <source>
        <dbReference type="SAM" id="Phobius"/>
    </source>
</evidence>
<feature type="transmembrane region" description="Helical" evidence="1">
    <location>
        <begin position="26"/>
        <end position="44"/>
    </location>
</feature>
<keyword evidence="1" id="KW-0472">Membrane</keyword>
<evidence type="ECO:0000313" key="2">
    <source>
        <dbReference type="EMBL" id="MCX2562427.1"/>
    </source>
</evidence>
<name>A0ABT3QAW5_9PROT</name>
<evidence type="ECO:0008006" key="4">
    <source>
        <dbReference type="Google" id="ProtNLM"/>
    </source>
</evidence>
<keyword evidence="3" id="KW-1185">Reference proteome</keyword>
<dbReference type="Proteomes" id="UP001301152">
    <property type="component" value="Unassembled WGS sequence"/>
</dbReference>
<dbReference type="EMBL" id="JAPIUZ010000001">
    <property type="protein sequence ID" value="MCX2562427.1"/>
    <property type="molecule type" value="Genomic_DNA"/>
</dbReference>
<accession>A0ABT3QAW5</accession>
<reference evidence="2 3" key="1">
    <citation type="submission" date="2022-11" db="EMBL/GenBank/DDBJ databases">
        <title>Genome sequencing of Acetobacter type strain.</title>
        <authorList>
            <person name="Heo J."/>
            <person name="Lee D."/>
            <person name="Han B.-H."/>
            <person name="Hong S.-B."/>
            <person name="Kwon S.-W."/>
        </authorList>
    </citation>
    <scope>NUCLEOTIDE SEQUENCE [LARGE SCALE GENOMIC DNA]</scope>
    <source>
        <strain evidence="2 3">KACC 21253</strain>
    </source>
</reference>